<dbReference type="PANTHER" id="PTHR23135">
    <property type="entry name" value="MUR LIGASE FAMILY MEMBER"/>
    <property type="match status" value="1"/>
</dbReference>
<dbReference type="SUPFAM" id="SSF63418">
    <property type="entry name" value="MurE/MurF N-terminal domain"/>
    <property type="match status" value="1"/>
</dbReference>
<evidence type="ECO:0000256" key="4">
    <source>
        <dbReference type="ARBA" id="ARBA00022984"/>
    </source>
</evidence>
<feature type="binding site" evidence="7">
    <location>
        <position position="454"/>
    </location>
    <ligand>
        <name>meso-2,6-diaminopimelate</name>
        <dbReference type="ChEBI" id="CHEBI:57791"/>
    </ligand>
</feature>
<feature type="binding site" evidence="7">
    <location>
        <position position="458"/>
    </location>
    <ligand>
        <name>meso-2,6-diaminopimelate</name>
        <dbReference type="ChEBI" id="CHEBI:57791"/>
    </ligand>
</feature>
<feature type="binding site" evidence="7">
    <location>
        <begin position="156"/>
        <end position="157"/>
    </location>
    <ligand>
        <name>UDP-N-acetyl-alpha-D-muramoyl-L-alanyl-D-glutamate</name>
        <dbReference type="ChEBI" id="CHEBI:83900"/>
    </ligand>
</feature>
<dbReference type="Gene3D" id="3.90.190.20">
    <property type="entry name" value="Mur ligase, C-terminal domain"/>
    <property type="match status" value="1"/>
</dbReference>
<dbReference type="Pfam" id="PF02875">
    <property type="entry name" value="Mur_ligase_C"/>
    <property type="match status" value="1"/>
</dbReference>
<dbReference type="GO" id="GO:0000287">
    <property type="term" value="F:magnesium ion binding"/>
    <property type="evidence" value="ECO:0007669"/>
    <property type="project" value="UniProtKB-UniRule"/>
</dbReference>
<feature type="domain" description="Mur ligase central" evidence="11">
    <location>
        <begin position="112"/>
        <end position="303"/>
    </location>
</feature>
<organism evidence="12 13">
    <name type="scientific">Arenicella xantha</name>
    <dbReference type="NCBI Taxonomy" id="644221"/>
    <lineage>
        <taxon>Bacteria</taxon>
        <taxon>Pseudomonadati</taxon>
        <taxon>Pseudomonadota</taxon>
        <taxon>Gammaproteobacteria</taxon>
        <taxon>Arenicellales</taxon>
        <taxon>Arenicellaceae</taxon>
        <taxon>Arenicella</taxon>
    </lineage>
</organism>
<dbReference type="GO" id="GO:0005737">
    <property type="term" value="C:cytoplasm"/>
    <property type="evidence" value="ECO:0007669"/>
    <property type="project" value="UniProtKB-SubCell"/>
</dbReference>
<keyword evidence="6 7" id="KW-0961">Cell wall biogenesis/degradation</keyword>
<dbReference type="InterPro" id="IPR035911">
    <property type="entry name" value="MurE/MurF_N"/>
</dbReference>
<dbReference type="UniPathway" id="UPA00219"/>
<name>A0A395JKZ6_9GAMM</name>
<feature type="binding site" evidence="7">
    <location>
        <begin position="114"/>
        <end position="120"/>
    </location>
    <ligand>
        <name>ATP</name>
        <dbReference type="ChEBI" id="CHEBI:30616"/>
    </ligand>
</feature>
<dbReference type="Proteomes" id="UP000253083">
    <property type="component" value="Unassembled WGS sequence"/>
</dbReference>
<keyword evidence="13" id="KW-1185">Reference proteome</keyword>
<comment type="subcellular location">
    <subcellularLocation>
        <location evidence="7 8">Cytoplasm</location>
    </subcellularLocation>
</comment>
<dbReference type="PANTHER" id="PTHR23135:SF4">
    <property type="entry name" value="UDP-N-ACETYLMURAMOYL-L-ALANYL-D-GLUTAMATE--2,6-DIAMINOPIMELATE LIGASE MURE HOMOLOG, CHLOROPLASTIC"/>
    <property type="match status" value="1"/>
</dbReference>
<keyword evidence="7" id="KW-0547">Nucleotide-binding</keyword>
<dbReference type="InterPro" id="IPR004101">
    <property type="entry name" value="Mur_ligase_C"/>
</dbReference>
<evidence type="ECO:0000313" key="13">
    <source>
        <dbReference type="Proteomes" id="UP000253083"/>
    </source>
</evidence>
<dbReference type="InterPro" id="IPR005761">
    <property type="entry name" value="UDP-N-AcMur-Glu-dNH2Pim_ligase"/>
</dbReference>
<dbReference type="Gene3D" id="3.40.1190.10">
    <property type="entry name" value="Mur-like, catalytic domain"/>
    <property type="match status" value="1"/>
</dbReference>
<dbReference type="FunCoup" id="A0A395JKZ6">
    <property type="interactions" value="598"/>
</dbReference>
<feature type="modified residue" description="N6-carboxylysine" evidence="7">
    <location>
        <position position="223"/>
    </location>
</feature>
<evidence type="ECO:0000313" key="12">
    <source>
        <dbReference type="EMBL" id="RBP49861.1"/>
    </source>
</evidence>
<feature type="domain" description="Mur ligase C-terminal" evidence="10">
    <location>
        <begin position="332"/>
        <end position="456"/>
    </location>
</feature>
<dbReference type="GO" id="GO:0008360">
    <property type="term" value="P:regulation of cell shape"/>
    <property type="evidence" value="ECO:0007669"/>
    <property type="project" value="UniProtKB-KW"/>
</dbReference>
<protein>
    <recommendedName>
        <fullName evidence="7">UDP-N-acetylmuramoyl-L-alanyl-D-glutamate--2,6-diaminopimelate ligase</fullName>
        <ecNumber evidence="7">6.3.2.13</ecNumber>
    </recommendedName>
    <alternativeName>
        <fullName evidence="7">Meso-A2pm-adding enzyme</fullName>
    </alternativeName>
    <alternativeName>
        <fullName evidence="7">Meso-diaminopimelate-adding enzyme</fullName>
    </alternativeName>
    <alternativeName>
        <fullName evidence="7">UDP-MurNAc-L-Ala-D-Glu:meso-diaminopimelate ligase</fullName>
    </alternativeName>
    <alternativeName>
        <fullName evidence="7">UDP-MurNAc-tripeptide synthetase</fullName>
    </alternativeName>
    <alternativeName>
        <fullName evidence="7">UDP-N-acetylmuramyl-tripeptide synthetase</fullName>
    </alternativeName>
</protein>
<evidence type="ECO:0000256" key="7">
    <source>
        <dbReference type="HAMAP-Rule" id="MF_00208"/>
    </source>
</evidence>
<dbReference type="Pfam" id="PF08245">
    <property type="entry name" value="Mur_ligase_M"/>
    <property type="match status" value="1"/>
</dbReference>
<dbReference type="EMBL" id="QNRT01000003">
    <property type="protein sequence ID" value="RBP49861.1"/>
    <property type="molecule type" value="Genomic_DNA"/>
</dbReference>
<comment type="catalytic activity">
    <reaction evidence="7">
        <text>UDP-N-acetyl-alpha-D-muramoyl-L-alanyl-D-glutamate + meso-2,6-diaminopimelate + ATP = UDP-N-acetyl-alpha-D-muramoyl-L-alanyl-gamma-D-glutamyl-meso-2,6-diaminopimelate + ADP + phosphate + H(+)</text>
        <dbReference type="Rhea" id="RHEA:23676"/>
        <dbReference type="ChEBI" id="CHEBI:15378"/>
        <dbReference type="ChEBI" id="CHEBI:30616"/>
        <dbReference type="ChEBI" id="CHEBI:43474"/>
        <dbReference type="ChEBI" id="CHEBI:57791"/>
        <dbReference type="ChEBI" id="CHEBI:83900"/>
        <dbReference type="ChEBI" id="CHEBI:83905"/>
        <dbReference type="ChEBI" id="CHEBI:456216"/>
        <dbReference type="EC" id="6.3.2.13"/>
    </reaction>
</comment>
<dbReference type="Gene3D" id="3.40.1390.10">
    <property type="entry name" value="MurE/MurF, N-terminal domain"/>
    <property type="match status" value="1"/>
</dbReference>
<feature type="binding site" evidence="7">
    <location>
        <begin position="405"/>
        <end position="408"/>
    </location>
    <ligand>
        <name>meso-2,6-diaminopimelate</name>
        <dbReference type="ChEBI" id="CHEBI:57791"/>
    </ligand>
</feature>
<feature type="binding site" evidence="7">
    <location>
        <position position="191"/>
    </location>
    <ligand>
        <name>UDP-N-acetyl-alpha-D-muramoyl-L-alanyl-D-glutamate</name>
        <dbReference type="ChEBI" id="CHEBI:83900"/>
    </ligand>
</feature>
<comment type="pathway">
    <text evidence="7 8">Cell wall biogenesis; peptidoglycan biosynthesis.</text>
</comment>
<evidence type="ECO:0000259" key="10">
    <source>
        <dbReference type="Pfam" id="PF02875"/>
    </source>
</evidence>
<reference evidence="12 13" key="1">
    <citation type="submission" date="2018-06" db="EMBL/GenBank/DDBJ databases">
        <title>Genomic Encyclopedia of Type Strains, Phase IV (KMG-IV): sequencing the most valuable type-strain genomes for metagenomic binning, comparative biology and taxonomic classification.</title>
        <authorList>
            <person name="Goeker M."/>
        </authorList>
    </citation>
    <scope>NUCLEOTIDE SEQUENCE [LARGE SCALE GENOMIC DNA]</scope>
    <source>
        <strain evidence="12 13">DSM 24032</strain>
    </source>
</reference>
<accession>A0A395JKZ6</accession>
<dbReference type="AlphaFoldDB" id="A0A395JKZ6"/>
<keyword evidence="5 7" id="KW-0131">Cell cycle</keyword>
<comment type="function">
    <text evidence="7">Catalyzes the addition of meso-diaminopimelic acid to the nucleotide precursor UDP-N-acetylmuramoyl-L-alanyl-D-glutamate (UMAG) in the biosynthesis of bacterial cell-wall peptidoglycan.</text>
</comment>
<keyword evidence="4 7" id="KW-0573">Peptidoglycan synthesis</keyword>
<evidence type="ECO:0000256" key="2">
    <source>
        <dbReference type="ARBA" id="ARBA00022618"/>
    </source>
</evidence>
<feature type="binding site" evidence="7">
    <location>
        <position position="189"/>
    </location>
    <ligand>
        <name>UDP-N-acetyl-alpha-D-muramoyl-L-alanyl-D-glutamate</name>
        <dbReference type="ChEBI" id="CHEBI:83900"/>
    </ligand>
</feature>
<dbReference type="GO" id="GO:0009252">
    <property type="term" value="P:peptidoglycan biosynthetic process"/>
    <property type="evidence" value="ECO:0007669"/>
    <property type="project" value="UniProtKB-UniRule"/>
</dbReference>
<feature type="binding site" evidence="7">
    <location>
        <position position="31"/>
    </location>
    <ligand>
        <name>UDP-N-acetyl-alpha-D-muramoyl-L-alanyl-D-glutamate</name>
        <dbReference type="ChEBI" id="CHEBI:83900"/>
    </ligand>
</feature>
<evidence type="ECO:0000256" key="5">
    <source>
        <dbReference type="ARBA" id="ARBA00023306"/>
    </source>
</evidence>
<comment type="similarity">
    <text evidence="1 7">Belongs to the MurCDEF family. MurE subfamily.</text>
</comment>
<sequence length="484" mass="51672">MSYSLPLAELLALLGVESSETLEITALSLDSRQIAAGSLFLAYPGANSDGRDFMLQAQAAGASAIIYDERDYSLPDAIAIPSFAVANLQAQVGVLADAFYAKPSAELQVFGVTGTNGKTTCCYLLTQALTQLGLQAAMIGTIGVGRLDALQKAGHTTPDPISLHRQLAEFRDQGITQVCMEVSSHALDQGRVSGVRFFCALFTNLSHDHLDYHGDMASYGRAKQRLFTQFHSELAIINVADSFGAQLRELGGAEFSVGYGAGGDVYLDDLEMNSSGMQFVVEGSGVEFAAETPLIGQVNVPNIELLVATLLGLSTPIEDIQSILRSLRPAPGRMELYRHGLSPHVVVDYAHTPDALEKALLSVKRHCEGDVWCVFGCGGDRDRAKRAVMGAAADQYAEHVIITNDNPRSEAGDAIAADIAKGIHGSYVVVLDRATAIAQAIESAAPEDWVLVAGKGHEATQQVGNDFLEFSDREQVSRLLEVDA</sequence>
<dbReference type="SUPFAM" id="SSF53244">
    <property type="entry name" value="MurD-like peptide ligases, peptide-binding domain"/>
    <property type="match status" value="1"/>
</dbReference>
<evidence type="ECO:0000256" key="6">
    <source>
        <dbReference type="ARBA" id="ARBA00023316"/>
    </source>
</evidence>
<dbReference type="RefSeq" id="WP_113954850.1">
    <property type="nucleotide sequence ID" value="NZ_QNRT01000003.1"/>
</dbReference>
<proteinExistence type="inferred from homology"/>
<comment type="cofactor">
    <cofactor evidence="7">
        <name>Mg(2+)</name>
        <dbReference type="ChEBI" id="CHEBI:18420"/>
    </cofactor>
</comment>
<evidence type="ECO:0000256" key="3">
    <source>
        <dbReference type="ARBA" id="ARBA00022960"/>
    </source>
</evidence>
<keyword evidence="7" id="KW-0963">Cytoplasm</keyword>
<feature type="domain" description="Mur ligase N-terminal catalytic" evidence="9">
    <location>
        <begin position="23"/>
        <end position="71"/>
    </location>
</feature>
<feature type="binding site" evidence="7">
    <location>
        <position position="29"/>
    </location>
    <ligand>
        <name>UDP-N-acetyl-alpha-D-muramoyl-L-alanyl-D-glutamate</name>
        <dbReference type="ChEBI" id="CHEBI:83900"/>
    </ligand>
</feature>
<keyword evidence="2 7" id="KW-0132">Cell division</keyword>
<dbReference type="OrthoDB" id="9800958at2"/>
<dbReference type="InterPro" id="IPR000713">
    <property type="entry name" value="Mur_ligase_N"/>
</dbReference>
<dbReference type="NCBIfam" id="TIGR01085">
    <property type="entry name" value="murE"/>
    <property type="match status" value="1"/>
</dbReference>
<dbReference type="NCBIfam" id="NF001126">
    <property type="entry name" value="PRK00139.1-4"/>
    <property type="match status" value="1"/>
</dbReference>
<dbReference type="HAMAP" id="MF_00208">
    <property type="entry name" value="MurE"/>
    <property type="match status" value="1"/>
</dbReference>
<gene>
    <name evidence="7" type="primary">murE</name>
    <name evidence="12" type="ORF">DFR28_103293</name>
</gene>
<dbReference type="GO" id="GO:0008765">
    <property type="term" value="F:UDP-N-acetylmuramoylalanyl-D-glutamate-2,6-diaminopimelate ligase activity"/>
    <property type="evidence" value="ECO:0007669"/>
    <property type="project" value="UniProtKB-UniRule"/>
</dbReference>
<evidence type="ECO:0000256" key="8">
    <source>
        <dbReference type="RuleBase" id="RU004135"/>
    </source>
</evidence>
<dbReference type="GO" id="GO:0051301">
    <property type="term" value="P:cell division"/>
    <property type="evidence" value="ECO:0007669"/>
    <property type="project" value="UniProtKB-KW"/>
</dbReference>
<dbReference type="InterPro" id="IPR036615">
    <property type="entry name" value="Mur_ligase_C_dom_sf"/>
</dbReference>
<dbReference type="InParanoid" id="A0A395JKZ6"/>
<dbReference type="Pfam" id="PF01225">
    <property type="entry name" value="Mur_ligase"/>
    <property type="match status" value="1"/>
</dbReference>
<evidence type="ECO:0000259" key="11">
    <source>
        <dbReference type="Pfam" id="PF08245"/>
    </source>
</evidence>
<keyword evidence="3 7" id="KW-0133">Cell shape</keyword>
<comment type="caution">
    <text evidence="12">The sequence shown here is derived from an EMBL/GenBank/DDBJ whole genome shotgun (WGS) entry which is preliminary data.</text>
</comment>
<keyword evidence="7 12" id="KW-0436">Ligase</keyword>
<keyword evidence="7" id="KW-0460">Magnesium</keyword>
<feature type="binding site" evidence="7">
    <location>
        <position position="381"/>
    </location>
    <ligand>
        <name>meso-2,6-diaminopimelate</name>
        <dbReference type="ChEBI" id="CHEBI:57791"/>
    </ligand>
</feature>
<feature type="short sequence motif" description="Meso-diaminopimelate recognition motif" evidence="7">
    <location>
        <begin position="405"/>
        <end position="408"/>
    </location>
</feature>
<evidence type="ECO:0000256" key="1">
    <source>
        <dbReference type="ARBA" id="ARBA00005898"/>
    </source>
</evidence>
<dbReference type="SUPFAM" id="SSF53623">
    <property type="entry name" value="MurD-like peptide ligases, catalytic domain"/>
    <property type="match status" value="1"/>
</dbReference>
<dbReference type="GO" id="GO:0005524">
    <property type="term" value="F:ATP binding"/>
    <property type="evidence" value="ECO:0007669"/>
    <property type="project" value="UniProtKB-UniRule"/>
</dbReference>
<comment type="caution">
    <text evidence="7">Lacks conserved residue(s) required for the propagation of feature annotation.</text>
</comment>
<feature type="binding site" evidence="7">
    <location>
        <position position="183"/>
    </location>
    <ligand>
        <name>UDP-N-acetyl-alpha-D-muramoyl-L-alanyl-D-glutamate</name>
        <dbReference type="ChEBI" id="CHEBI:83900"/>
    </ligand>
</feature>
<comment type="PTM">
    <text evidence="7">Carboxylation is probably crucial for Mg(2+) binding and, consequently, for the gamma-phosphate positioning of ATP.</text>
</comment>
<dbReference type="EC" id="6.3.2.13" evidence="7"/>
<evidence type="ECO:0000259" key="9">
    <source>
        <dbReference type="Pfam" id="PF01225"/>
    </source>
</evidence>
<dbReference type="InterPro" id="IPR036565">
    <property type="entry name" value="Mur-like_cat_sf"/>
</dbReference>
<dbReference type="GO" id="GO:0071555">
    <property type="term" value="P:cell wall organization"/>
    <property type="evidence" value="ECO:0007669"/>
    <property type="project" value="UniProtKB-KW"/>
</dbReference>
<dbReference type="InterPro" id="IPR013221">
    <property type="entry name" value="Mur_ligase_cen"/>
</dbReference>
<dbReference type="NCBIfam" id="NF001124">
    <property type="entry name" value="PRK00139.1-2"/>
    <property type="match status" value="1"/>
</dbReference>
<keyword evidence="7" id="KW-0067">ATP-binding</keyword>